<proteinExistence type="predicted"/>
<accession>A0A9Q1E767</accession>
<name>A0A9Q1E767_SYNKA</name>
<keyword evidence="3" id="KW-1185">Reference proteome</keyword>
<reference evidence="2" key="1">
    <citation type="journal article" date="2023" name="Science">
        <title>Genome structures resolve the early diversification of teleost fishes.</title>
        <authorList>
            <person name="Parey E."/>
            <person name="Louis A."/>
            <person name="Montfort J."/>
            <person name="Bouchez O."/>
            <person name="Roques C."/>
            <person name="Iampietro C."/>
            <person name="Lluch J."/>
            <person name="Castinel A."/>
            <person name="Donnadieu C."/>
            <person name="Desvignes T."/>
            <person name="Floi Bucao C."/>
            <person name="Jouanno E."/>
            <person name="Wen M."/>
            <person name="Mejri S."/>
            <person name="Dirks R."/>
            <person name="Jansen H."/>
            <person name="Henkel C."/>
            <person name="Chen W.J."/>
            <person name="Zahm M."/>
            <person name="Cabau C."/>
            <person name="Klopp C."/>
            <person name="Thompson A.W."/>
            <person name="Robinson-Rechavi M."/>
            <person name="Braasch I."/>
            <person name="Lecointre G."/>
            <person name="Bobe J."/>
            <person name="Postlethwait J.H."/>
            <person name="Berthelot C."/>
            <person name="Roest Crollius H."/>
            <person name="Guiguen Y."/>
        </authorList>
    </citation>
    <scope>NUCLEOTIDE SEQUENCE</scope>
    <source>
        <strain evidence="2">WJC10195</strain>
    </source>
</reference>
<dbReference type="Proteomes" id="UP001152622">
    <property type="component" value="Chromosome 23"/>
</dbReference>
<evidence type="ECO:0000313" key="2">
    <source>
        <dbReference type="EMBL" id="KAJ8333492.1"/>
    </source>
</evidence>
<dbReference type="EMBL" id="JAINUF010000023">
    <property type="protein sequence ID" value="KAJ8333492.1"/>
    <property type="molecule type" value="Genomic_DNA"/>
</dbReference>
<evidence type="ECO:0000256" key="1">
    <source>
        <dbReference type="SAM" id="MobiDB-lite"/>
    </source>
</evidence>
<comment type="caution">
    <text evidence="2">The sequence shown here is derived from an EMBL/GenBank/DDBJ whole genome shotgun (WGS) entry which is preliminary data.</text>
</comment>
<feature type="region of interest" description="Disordered" evidence="1">
    <location>
        <begin position="94"/>
        <end position="135"/>
    </location>
</feature>
<feature type="region of interest" description="Disordered" evidence="1">
    <location>
        <begin position="1"/>
        <end position="50"/>
    </location>
</feature>
<organism evidence="2 3">
    <name type="scientific">Synaphobranchus kaupii</name>
    <name type="common">Kaup's arrowtooth eel</name>
    <dbReference type="NCBI Taxonomy" id="118154"/>
    <lineage>
        <taxon>Eukaryota</taxon>
        <taxon>Metazoa</taxon>
        <taxon>Chordata</taxon>
        <taxon>Craniata</taxon>
        <taxon>Vertebrata</taxon>
        <taxon>Euteleostomi</taxon>
        <taxon>Actinopterygii</taxon>
        <taxon>Neopterygii</taxon>
        <taxon>Teleostei</taxon>
        <taxon>Anguilliformes</taxon>
        <taxon>Synaphobranchidae</taxon>
        <taxon>Synaphobranchus</taxon>
    </lineage>
</organism>
<evidence type="ECO:0000313" key="3">
    <source>
        <dbReference type="Proteomes" id="UP001152622"/>
    </source>
</evidence>
<feature type="compositionally biased region" description="Basic and acidic residues" evidence="1">
    <location>
        <begin position="24"/>
        <end position="45"/>
    </location>
</feature>
<gene>
    <name evidence="2" type="ORF">SKAU_G00415000</name>
</gene>
<protein>
    <submittedName>
        <fullName evidence="2">Uncharacterized protein</fullName>
    </submittedName>
</protein>
<sequence>MSKILFTRSNTLASGKQKKSGGLPDEHWPLEAAQQRREERTDRQQQLDPGVCLGLSQGLGEPVQCLKRIRQSKLLWDWREGSASTPLAAQWDIRTGSGGSWQGHPGPFLGNHPRHRELGIGAEQRGSIGSSGLQK</sequence>
<dbReference type="AlphaFoldDB" id="A0A9Q1E767"/>